<sequence>MAKTFVLLSLAITSVSHELLVRTPYNYNQ</sequence>
<accession>A0A2P2PGE3</accession>
<dbReference type="AlphaFoldDB" id="A0A2P2PGE3"/>
<name>A0A2P2PGE3_RHIMU</name>
<evidence type="ECO:0000313" key="2">
    <source>
        <dbReference type="EMBL" id="MBX53737.1"/>
    </source>
</evidence>
<protein>
    <submittedName>
        <fullName evidence="2">Uncharacterized protein</fullName>
    </submittedName>
</protein>
<organism evidence="2">
    <name type="scientific">Rhizophora mucronata</name>
    <name type="common">Asiatic mangrove</name>
    <dbReference type="NCBI Taxonomy" id="61149"/>
    <lineage>
        <taxon>Eukaryota</taxon>
        <taxon>Viridiplantae</taxon>
        <taxon>Streptophyta</taxon>
        <taxon>Embryophyta</taxon>
        <taxon>Tracheophyta</taxon>
        <taxon>Spermatophyta</taxon>
        <taxon>Magnoliopsida</taxon>
        <taxon>eudicotyledons</taxon>
        <taxon>Gunneridae</taxon>
        <taxon>Pentapetalae</taxon>
        <taxon>rosids</taxon>
        <taxon>fabids</taxon>
        <taxon>Malpighiales</taxon>
        <taxon>Rhizophoraceae</taxon>
        <taxon>Rhizophora</taxon>
    </lineage>
</organism>
<feature type="chain" id="PRO_5015152359" evidence="1">
    <location>
        <begin position="18"/>
        <end position="29"/>
    </location>
</feature>
<evidence type="ECO:0000256" key="1">
    <source>
        <dbReference type="SAM" id="SignalP"/>
    </source>
</evidence>
<feature type="signal peptide" evidence="1">
    <location>
        <begin position="1"/>
        <end position="17"/>
    </location>
</feature>
<keyword evidence="1" id="KW-0732">Signal</keyword>
<dbReference type="EMBL" id="GGEC01073253">
    <property type="protein sequence ID" value="MBX53737.1"/>
    <property type="molecule type" value="Transcribed_RNA"/>
</dbReference>
<reference evidence="2" key="1">
    <citation type="submission" date="2018-02" db="EMBL/GenBank/DDBJ databases">
        <title>Rhizophora mucronata_Transcriptome.</title>
        <authorList>
            <person name="Meera S.P."/>
            <person name="Sreeshan A."/>
            <person name="Augustine A."/>
        </authorList>
    </citation>
    <scope>NUCLEOTIDE SEQUENCE</scope>
    <source>
        <tissue evidence="2">Leaf</tissue>
    </source>
</reference>
<proteinExistence type="predicted"/>